<dbReference type="AlphaFoldDB" id="A0A9W4A0E3"/>
<protein>
    <submittedName>
        <fullName evidence="1">Uncharacterized protein</fullName>
    </submittedName>
</protein>
<keyword evidence="1" id="KW-0614">Plasmid</keyword>
<dbReference type="EMBL" id="AP014865">
    <property type="protein sequence ID" value="BAR87210.1"/>
    <property type="molecule type" value="Genomic_DNA"/>
</dbReference>
<gene>
    <name evidence="1" type="ORF">KNN_06475</name>
</gene>
<geneLocation type="plasmid" evidence="2">
    <name>pKK1 DNA</name>
</geneLocation>
<dbReference type="RefSeq" id="WP_060852629.1">
    <property type="nucleotide sequence ID" value="NZ_AP014865.1"/>
</dbReference>
<reference evidence="1 2" key="1">
    <citation type="submission" date="2015-05" db="EMBL/GenBank/DDBJ databases">
        <title>Whole genome sequence of Bacillus thuringiensis serovar tolworthi Pasteur Institute Standard strain.</title>
        <authorList>
            <person name="Kanda K."/>
            <person name="Nakashima K."/>
            <person name="Nagano Y."/>
        </authorList>
    </citation>
    <scope>NUCLEOTIDE SEQUENCE [LARGE SCALE GENOMIC DNA]</scope>
    <source>
        <strain evidence="1 2">Pasteur Institute Standard strain</strain>
        <plasmid evidence="2">pKK1 DNA</plasmid>
    </source>
</reference>
<evidence type="ECO:0000313" key="2">
    <source>
        <dbReference type="Proteomes" id="UP000055316"/>
    </source>
</evidence>
<proteinExistence type="predicted"/>
<dbReference type="Proteomes" id="UP000055316">
    <property type="component" value="Plasmid pKK1"/>
</dbReference>
<accession>A0A9W4A0E3</accession>
<organism evidence="1 2">
    <name type="scientific">Bacillus thuringiensis subsp. tolworthi</name>
    <dbReference type="NCBI Taxonomy" id="1442"/>
    <lineage>
        <taxon>Bacteria</taxon>
        <taxon>Bacillati</taxon>
        <taxon>Bacillota</taxon>
        <taxon>Bacilli</taxon>
        <taxon>Bacillales</taxon>
        <taxon>Bacillaceae</taxon>
        <taxon>Bacillus</taxon>
        <taxon>Bacillus cereus group</taxon>
    </lineage>
</organism>
<dbReference type="InterPro" id="IPR058120">
    <property type="entry name" value="MADS7"/>
</dbReference>
<dbReference type="Pfam" id="PF26611">
    <property type="entry name" value="MAD7"/>
    <property type="match status" value="1"/>
</dbReference>
<name>A0A9W4A0E3_BACTO</name>
<evidence type="ECO:0000313" key="1">
    <source>
        <dbReference type="EMBL" id="BAR87210.1"/>
    </source>
</evidence>
<sequence>MKNQLKTHKEIYVNKVLKVQAKTINKDRILINLLPLLKFNGRPQSPKIDTLDDVFKTIYENQEMFEGFAEHSHIVEKWLENDYMDMIHKESATKESKFVSLLPLSLNAYKASNTANRVDYGGSEQLWHMLSKVDEERKAKNESSIIKKLLDFLSRGYNQVTDQIEGAEDQDLSTWLISSITNQLDNDQDYQKEPIKTKDPLICMSQARLLADDIDRLLAYQDVMSRTALIESLSQIMMLHIGIYVLRIAQMLPIMVEKHTMNIGCHCEKAKMLDEANQCLYKPTFQMDMVQNYSSQLAKISSRNIDIHEQQLSLFVEAMFTIRKKLDFLEYLDDSREYSLEDVITFDIASKQIEAEVYFKERFEGVKEFLDYLDEDPGQDYFIHYVDVLNREFNKYYLNFYKRLISSTFSKNDERGIFRQAGPHRKYSIGSQLLDTLIHLAMLKKLNGAYETKILRLDQFLEWIRNRYGFYVDDMIPGLESAQAYKPLRESKMYLTTKLQEIGYYQALSDAYNTQWLIARYNLKGEEYATR</sequence>